<dbReference type="GO" id="GO:0005506">
    <property type="term" value="F:iron ion binding"/>
    <property type="evidence" value="ECO:0007669"/>
    <property type="project" value="InterPro"/>
</dbReference>
<gene>
    <name evidence="1" type="ORF">C2G38_2192811</name>
</gene>
<dbReference type="GO" id="GO:0020037">
    <property type="term" value="F:heme binding"/>
    <property type="evidence" value="ECO:0007669"/>
    <property type="project" value="InterPro"/>
</dbReference>
<protein>
    <submittedName>
        <fullName evidence="1">Uncharacterized protein</fullName>
    </submittedName>
</protein>
<dbReference type="GO" id="GO:0004497">
    <property type="term" value="F:monooxygenase activity"/>
    <property type="evidence" value="ECO:0007669"/>
    <property type="project" value="InterPro"/>
</dbReference>
<comment type="caution">
    <text evidence="1">The sequence shown here is derived from an EMBL/GenBank/DDBJ whole genome shotgun (WGS) entry which is preliminary data.</text>
</comment>
<sequence>MPLSEIGCNSSDLIELRRKRKQQVESTSKQNLSQENIGDKECEKNANILKEIEETPVGAKLRHNRLTSLITANTEKDINNIKSVKDNILRPLTDAKIDAFAGGTDTSNLPKCTHWGHTLTTGRKIDSTFPPNAPFNMKYEDLLKLEYFDAVINETSRIRPTENEFSKYIESPCEIAGNLWDA</sequence>
<dbReference type="EMBL" id="QKWP01000758">
    <property type="protein sequence ID" value="RIB15263.1"/>
    <property type="molecule type" value="Genomic_DNA"/>
</dbReference>
<organism evidence="1 2">
    <name type="scientific">Gigaspora rosea</name>
    <dbReference type="NCBI Taxonomy" id="44941"/>
    <lineage>
        <taxon>Eukaryota</taxon>
        <taxon>Fungi</taxon>
        <taxon>Fungi incertae sedis</taxon>
        <taxon>Mucoromycota</taxon>
        <taxon>Glomeromycotina</taxon>
        <taxon>Glomeromycetes</taxon>
        <taxon>Diversisporales</taxon>
        <taxon>Gigasporaceae</taxon>
        <taxon>Gigaspora</taxon>
    </lineage>
</organism>
<evidence type="ECO:0000313" key="2">
    <source>
        <dbReference type="Proteomes" id="UP000266673"/>
    </source>
</evidence>
<dbReference type="AlphaFoldDB" id="A0A397V5P3"/>
<dbReference type="OrthoDB" id="2442145at2759"/>
<name>A0A397V5P3_9GLOM</name>
<accession>A0A397V5P3</accession>
<dbReference type="InterPro" id="IPR036396">
    <property type="entry name" value="Cyt_P450_sf"/>
</dbReference>
<keyword evidence="2" id="KW-1185">Reference proteome</keyword>
<dbReference type="STRING" id="44941.A0A397V5P3"/>
<evidence type="ECO:0000313" key="1">
    <source>
        <dbReference type="EMBL" id="RIB15263.1"/>
    </source>
</evidence>
<dbReference type="Proteomes" id="UP000266673">
    <property type="component" value="Unassembled WGS sequence"/>
</dbReference>
<reference evidence="1 2" key="1">
    <citation type="submission" date="2018-06" db="EMBL/GenBank/DDBJ databases">
        <title>Comparative genomics reveals the genomic features of Rhizophagus irregularis, R. cerebriforme, R. diaphanum and Gigaspora rosea, and their symbiotic lifestyle signature.</title>
        <authorList>
            <person name="Morin E."/>
            <person name="San Clemente H."/>
            <person name="Chen E.C.H."/>
            <person name="De La Providencia I."/>
            <person name="Hainaut M."/>
            <person name="Kuo A."/>
            <person name="Kohler A."/>
            <person name="Murat C."/>
            <person name="Tang N."/>
            <person name="Roy S."/>
            <person name="Loubradou J."/>
            <person name="Henrissat B."/>
            <person name="Grigoriev I.V."/>
            <person name="Corradi N."/>
            <person name="Roux C."/>
            <person name="Martin F.M."/>
        </authorList>
    </citation>
    <scope>NUCLEOTIDE SEQUENCE [LARGE SCALE GENOMIC DNA]</scope>
    <source>
        <strain evidence="1 2">DAOM 194757</strain>
    </source>
</reference>
<dbReference type="SUPFAM" id="SSF48264">
    <property type="entry name" value="Cytochrome P450"/>
    <property type="match status" value="1"/>
</dbReference>
<proteinExistence type="predicted"/>
<dbReference type="GO" id="GO:0016705">
    <property type="term" value="F:oxidoreductase activity, acting on paired donors, with incorporation or reduction of molecular oxygen"/>
    <property type="evidence" value="ECO:0007669"/>
    <property type="project" value="InterPro"/>
</dbReference>